<comment type="caution">
    <text evidence="1">The sequence shown here is derived from an EMBL/GenBank/DDBJ whole genome shotgun (WGS) entry which is preliminary data.</text>
</comment>
<dbReference type="Gene3D" id="3.40.30.120">
    <property type="match status" value="1"/>
</dbReference>
<dbReference type="EMBL" id="VMNX01000220">
    <property type="protein sequence ID" value="MPY53816.1"/>
    <property type="molecule type" value="Genomic_DNA"/>
</dbReference>
<dbReference type="Proteomes" id="UP000373149">
    <property type="component" value="Unassembled WGS sequence"/>
</dbReference>
<evidence type="ECO:0000313" key="2">
    <source>
        <dbReference type="Proteomes" id="UP000373149"/>
    </source>
</evidence>
<organism evidence="1 2">
    <name type="scientific">Streptomyces acidicola</name>
    <dbReference type="NCBI Taxonomy" id="2596892"/>
    <lineage>
        <taxon>Bacteria</taxon>
        <taxon>Bacillati</taxon>
        <taxon>Actinomycetota</taxon>
        <taxon>Actinomycetes</taxon>
        <taxon>Kitasatosporales</taxon>
        <taxon>Streptomycetaceae</taxon>
        <taxon>Streptomyces</taxon>
    </lineage>
</organism>
<evidence type="ECO:0008006" key="3">
    <source>
        <dbReference type="Google" id="ProtNLM"/>
    </source>
</evidence>
<protein>
    <recommendedName>
        <fullName evidence="3">Monooxygenase</fullName>
    </recommendedName>
</protein>
<dbReference type="RefSeq" id="WP_152867905.1">
    <property type="nucleotide sequence ID" value="NZ_VMNX01000220.1"/>
</dbReference>
<dbReference type="Pfam" id="PF21274">
    <property type="entry name" value="Rng_hyd_C"/>
    <property type="match status" value="1"/>
</dbReference>
<name>A0A5N8X431_9ACTN</name>
<sequence>MDYAPESEQPLVGRFLPSVFREVAAEYMSDGRFLLLDLVGDGSIDAAVDGADRVRLVHRPVPDPDAAALLVRPDGYVAWAGADTTGLRDALDRWYAV</sequence>
<evidence type="ECO:0000313" key="1">
    <source>
        <dbReference type="EMBL" id="MPY53816.1"/>
    </source>
</evidence>
<proteinExistence type="predicted"/>
<gene>
    <name evidence="1" type="ORF">FPZ41_36735</name>
</gene>
<dbReference type="AlphaFoldDB" id="A0A5N8X431"/>
<accession>A0A5N8X431</accession>
<keyword evidence="2" id="KW-1185">Reference proteome</keyword>
<reference evidence="1 2" key="1">
    <citation type="submission" date="2019-09" db="EMBL/GenBank/DDBJ databases">
        <authorList>
            <person name="Duangmal K."/>
            <person name="Teo W.F.A."/>
            <person name="Lipun K."/>
        </authorList>
    </citation>
    <scope>NUCLEOTIDE SEQUENCE [LARGE SCALE GENOMIC DNA]</scope>
    <source>
        <strain evidence="1 2">K1PN6</strain>
    </source>
</reference>